<keyword evidence="1" id="KW-0614">Plasmid</keyword>
<accession>A0A6C0PCL8</accession>
<proteinExistence type="predicted"/>
<dbReference type="Proteomes" id="UP000479114">
    <property type="component" value="Plasmid unnamed2"/>
</dbReference>
<protein>
    <submittedName>
        <fullName evidence="1">DUF370 domain-containing protein</fullName>
    </submittedName>
</protein>
<gene>
    <name evidence="1" type="ORF">GZH47_33620</name>
</gene>
<evidence type="ECO:0000313" key="1">
    <source>
        <dbReference type="EMBL" id="QHW35833.1"/>
    </source>
</evidence>
<name>A0A6C0PCL8_9BACL</name>
<sequence>MFVDVGFNNFVEVEKIITISRPDSSPIKRLMKEAKDSGRFIDLTQGKKTRSVIVTSSLNQTLLVGAAVQATTIVTRIKKMRDEHTARIIAAPLMVPGLEVIGGGSSEE</sequence>
<reference evidence="1 2" key="1">
    <citation type="submission" date="2020-02" db="EMBL/GenBank/DDBJ databases">
        <title>Paenibacillus sp. nov., isolated from rhizosphere soil of tomato.</title>
        <authorList>
            <person name="Weon H.-Y."/>
            <person name="Lee S.A."/>
        </authorList>
    </citation>
    <scope>NUCLEOTIDE SEQUENCE [LARGE SCALE GENOMIC DNA]</scope>
    <source>
        <strain evidence="1 2">14171R-81</strain>
        <plasmid evidence="1 2">unnamed2</plasmid>
    </source>
</reference>
<dbReference type="InterPro" id="IPR007169">
    <property type="entry name" value="RemA-like"/>
</dbReference>
<dbReference type="Pfam" id="PF04025">
    <property type="entry name" value="RemA-like"/>
    <property type="match status" value="1"/>
</dbReference>
<dbReference type="NCBIfam" id="NF003315">
    <property type="entry name" value="PRK04323.1"/>
    <property type="match status" value="1"/>
</dbReference>
<organism evidence="1 2">
    <name type="scientific">Paenibacillus rhizovicinus</name>
    <dbReference type="NCBI Taxonomy" id="2704463"/>
    <lineage>
        <taxon>Bacteria</taxon>
        <taxon>Bacillati</taxon>
        <taxon>Bacillota</taxon>
        <taxon>Bacilli</taxon>
        <taxon>Bacillales</taxon>
        <taxon>Paenibacillaceae</taxon>
        <taxon>Paenibacillus</taxon>
    </lineage>
</organism>
<geneLocation type="plasmid" evidence="1 2">
    <name>unnamed2</name>
</geneLocation>
<evidence type="ECO:0000313" key="2">
    <source>
        <dbReference type="Proteomes" id="UP000479114"/>
    </source>
</evidence>
<dbReference type="PANTHER" id="PTHR38449:SF1">
    <property type="entry name" value="REGULATORY PROTEIN SSL2874-RELATED"/>
    <property type="match status" value="1"/>
</dbReference>
<keyword evidence="2" id="KW-1185">Reference proteome</keyword>
<dbReference type="KEGG" id="prz:GZH47_33620"/>
<dbReference type="AlphaFoldDB" id="A0A6C0PCL8"/>
<dbReference type="EMBL" id="CP048288">
    <property type="protein sequence ID" value="QHW35833.1"/>
    <property type="molecule type" value="Genomic_DNA"/>
</dbReference>
<dbReference type="PANTHER" id="PTHR38449">
    <property type="entry name" value="REGULATORY PROTEIN TM_1690-RELATED"/>
    <property type="match status" value="1"/>
</dbReference>